<name>A0AAN9FBK9_CROPI</name>
<protein>
    <submittedName>
        <fullName evidence="2">Uncharacterized protein</fullName>
    </submittedName>
</protein>
<dbReference type="EMBL" id="JAYWIO010000003">
    <property type="protein sequence ID" value="KAK7273552.1"/>
    <property type="molecule type" value="Genomic_DNA"/>
</dbReference>
<comment type="caution">
    <text evidence="2">The sequence shown here is derived from an EMBL/GenBank/DDBJ whole genome shotgun (WGS) entry which is preliminary data.</text>
</comment>
<keyword evidence="1" id="KW-0472">Membrane</keyword>
<feature type="transmembrane region" description="Helical" evidence="1">
    <location>
        <begin position="142"/>
        <end position="165"/>
    </location>
</feature>
<evidence type="ECO:0000256" key="1">
    <source>
        <dbReference type="SAM" id="Phobius"/>
    </source>
</evidence>
<evidence type="ECO:0000313" key="3">
    <source>
        <dbReference type="Proteomes" id="UP001372338"/>
    </source>
</evidence>
<sequence>MWAGHRFVAHSLKRARPLNLRAFSGCPQAVRGLLKKRINWPKYATHYSTVLTQGIYTLSISQIRFFYHTHSLTIVVALLVAVPQESSLSSAQSSRSLCSLALLICSGSLLCSCPVRCCGSLVVDSSRFGCWWLVVPVARAAAASFLLRWLVLLLLRFFFTGWWLLQ</sequence>
<evidence type="ECO:0000313" key="2">
    <source>
        <dbReference type="EMBL" id="KAK7273552.1"/>
    </source>
</evidence>
<keyword evidence="1" id="KW-0812">Transmembrane</keyword>
<keyword evidence="1" id="KW-1133">Transmembrane helix</keyword>
<keyword evidence="3" id="KW-1185">Reference proteome</keyword>
<organism evidence="2 3">
    <name type="scientific">Crotalaria pallida</name>
    <name type="common">Smooth rattlebox</name>
    <name type="synonym">Crotalaria striata</name>
    <dbReference type="NCBI Taxonomy" id="3830"/>
    <lineage>
        <taxon>Eukaryota</taxon>
        <taxon>Viridiplantae</taxon>
        <taxon>Streptophyta</taxon>
        <taxon>Embryophyta</taxon>
        <taxon>Tracheophyta</taxon>
        <taxon>Spermatophyta</taxon>
        <taxon>Magnoliopsida</taxon>
        <taxon>eudicotyledons</taxon>
        <taxon>Gunneridae</taxon>
        <taxon>Pentapetalae</taxon>
        <taxon>rosids</taxon>
        <taxon>fabids</taxon>
        <taxon>Fabales</taxon>
        <taxon>Fabaceae</taxon>
        <taxon>Papilionoideae</taxon>
        <taxon>50 kb inversion clade</taxon>
        <taxon>genistoids sensu lato</taxon>
        <taxon>core genistoids</taxon>
        <taxon>Crotalarieae</taxon>
        <taxon>Crotalaria</taxon>
    </lineage>
</organism>
<dbReference type="Proteomes" id="UP001372338">
    <property type="component" value="Unassembled WGS sequence"/>
</dbReference>
<accession>A0AAN9FBK9</accession>
<gene>
    <name evidence="2" type="ORF">RIF29_14608</name>
</gene>
<reference evidence="2 3" key="1">
    <citation type="submission" date="2024-01" db="EMBL/GenBank/DDBJ databases">
        <title>The genomes of 5 underutilized Papilionoideae crops provide insights into root nodulation and disease resistanc.</title>
        <authorList>
            <person name="Yuan L."/>
        </authorList>
    </citation>
    <scope>NUCLEOTIDE SEQUENCE [LARGE SCALE GENOMIC DNA]</scope>
    <source>
        <strain evidence="2">ZHUSHIDOU_FW_LH</strain>
        <tissue evidence="2">Leaf</tissue>
    </source>
</reference>
<dbReference type="AlphaFoldDB" id="A0AAN9FBK9"/>
<proteinExistence type="predicted"/>